<dbReference type="Proteomes" id="UP001595859">
    <property type="component" value="Unassembled WGS sequence"/>
</dbReference>
<proteinExistence type="predicted"/>
<dbReference type="RefSeq" id="WP_378062212.1">
    <property type="nucleotide sequence ID" value="NZ_JBHSIS010000027.1"/>
</dbReference>
<protein>
    <submittedName>
        <fullName evidence="1">Uncharacterized protein</fullName>
    </submittedName>
</protein>
<reference evidence="2" key="1">
    <citation type="journal article" date="2019" name="Int. J. Syst. Evol. Microbiol.">
        <title>The Global Catalogue of Microorganisms (GCM) 10K type strain sequencing project: providing services to taxonomists for standard genome sequencing and annotation.</title>
        <authorList>
            <consortium name="The Broad Institute Genomics Platform"/>
            <consortium name="The Broad Institute Genome Sequencing Center for Infectious Disease"/>
            <person name="Wu L."/>
            <person name="Ma J."/>
        </authorList>
    </citation>
    <scope>NUCLEOTIDE SEQUENCE [LARGE SCALE GENOMIC DNA]</scope>
    <source>
        <strain evidence="2">ZS-22-S1</strain>
    </source>
</reference>
<comment type="caution">
    <text evidence="1">The sequence shown here is derived from an EMBL/GenBank/DDBJ whole genome shotgun (WGS) entry which is preliminary data.</text>
</comment>
<evidence type="ECO:0000313" key="1">
    <source>
        <dbReference type="EMBL" id="MFC4859260.1"/>
    </source>
</evidence>
<organism evidence="1 2">
    <name type="scientific">Actinophytocola glycyrrhizae</name>
    <dbReference type="NCBI Taxonomy" id="2044873"/>
    <lineage>
        <taxon>Bacteria</taxon>
        <taxon>Bacillati</taxon>
        <taxon>Actinomycetota</taxon>
        <taxon>Actinomycetes</taxon>
        <taxon>Pseudonocardiales</taxon>
        <taxon>Pseudonocardiaceae</taxon>
    </lineage>
</organism>
<gene>
    <name evidence="1" type="ORF">ACFPCV_37680</name>
</gene>
<accession>A0ABV9SC58</accession>
<keyword evidence="2" id="KW-1185">Reference proteome</keyword>
<dbReference type="PROSITE" id="PS51257">
    <property type="entry name" value="PROKAR_LIPOPROTEIN"/>
    <property type="match status" value="1"/>
</dbReference>
<evidence type="ECO:0000313" key="2">
    <source>
        <dbReference type="Proteomes" id="UP001595859"/>
    </source>
</evidence>
<sequence>MRSTIHLDKENTLSLKRRIAICLAGAGLVFGLTACAGTPDGEISEIEGAINGEVLEVWSQSAGDHVEIAVAADHDCQLGEIYYECLEPGEVLGRTDVPRYRGEGFEEEPTEDEF</sequence>
<dbReference type="EMBL" id="JBHSIS010000027">
    <property type="protein sequence ID" value="MFC4859260.1"/>
    <property type="molecule type" value="Genomic_DNA"/>
</dbReference>
<name>A0ABV9SC58_9PSEU</name>